<dbReference type="InterPro" id="IPR005093">
    <property type="entry name" value="RNArep_beta"/>
</dbReference>
<evidence type="ECO:0000256" key="4">
    <source>
        <dbReference type="ARBA" id="ARBA00022695"/>
    </source>
</evidence>
<keyword evidence="2 11" id="KW-0696">RNA-directed RNA polymerase</keyword>
<comment type="cofactor">
    <cofactor evidence="9">
        <name>Mg(2+)</name>
        <dbReference type="ChEBI" id="CHEBI:18420"/>
    </cofactor>
    <text evidence="9">Binds 2 Mg(2+) per subunit.</text>
</comment>
<dbReference type="GO" id="GO:0000166">
    <property type="term" value="F:nucleotide binding"/>
    <property type="evidence" value="ECO:0007669"/>
    <property type="project" value="UniProtKB-KW"/>
</dbReference>
<dbReference type="InterPro" id="IPR007096">
    <property type="entry name" value="RNA-dir_Rpol_cat_phage"/>
</dbReference>
<feature type="binding site" evidence="9">
    <location>
        <position position="357"/>
    </location>
    <ligand>
        <name>Mg(2+)</name>
        <dbReference type="ChEBI" id="CHEBI:18420"/>
        <label>2</label>
    </ligand>
</feature>
<evidence type="ECO:0000256" key="3">
    <source>
        <dbReference type="ARBA" id="ARBA00022679"/>
    </source>
</evidence>
<protein>
    <recommendedName>
        <fullName evidence="1">RNA-directed RNA polymerase</fullName>
        <ecNumber evidence="1">2.7.7.48</ecNumber>
    </recommendedName>
    <alternativeName>
        <fullName evidence="7">RNA replicase beta chain</fullName>
    </alternativeName>
</protein>
<keyword evidence="6" id="KW-0693">Viral RNA replication</keyword>
<evidence type="ECO:0000259" key="10">
    <source>
        <dbReference type="PROSITE" id="PS50522"/>
    </source>
</evidence>
<feature type="binding site" evidence="9">
    <location>
        <position position="273"/>
    </location>
    <ligand>
        <name>Mg(2+)</name>
        <dbReference type="ChEBI" id="CHEBI:18420"/>
        <label>2</label>
    </ligand>
</feature>
<dbReference type="GO" id="GO:0003968">
    <property type="term" value="F:RNA-directed RNA polymerase activity"/>
    <property type="evidence" value="ECO:0007669"/>
    <property type="project" value="UniProtKB-KW"/>
</dbReference>
<reference evidence="11" key="1">
    <citation type="submission" date="2019-05" db="EMBL/GenBank/DDBJ databases">
        <title>Metatranscriptomic reconstruction reveals RNA viruses with the potential to shape carbon cycling in soil.</title>
        <authorList>
            <person name="Starr E.P."/>
            <person name="Nuccio E."/>
            <person name="Pett-Ridge J."/>
            <person name="Banfield J.F."/>
            <person name="Firestone M.K."/>
        </authorList>
    </citation>
    <scope>NUCLEOTIDE SEQUENCE</scope>
    <source>
        <strain evidence="11">H1_Bulk_30_scaffold_739_e_362</strain>
    </source>
</reference>
<evidence type="ECO:0000256" key="7">
    <source>
        <dbReference type="ARBA" id="ARBA00030248"/>
    </source>
</evidence>
<feature type="domain" description="RdRp catalytic" evidence="10">
    <location>
        <begin position="258"/>
        <end position="388"/>
    </location>
</feature>
<dbReference type="GO" id="GO:0046872">
    <property type="term" value="F:metal ion binding"/>
    <property type="evidence" value="ECO:0007669"/>
    <property type="project" value="UniProtKB-KW"/>
</dbReference>
<evidence type="ECO:0000256" key="8">
    <source>
        <dbReference type="ARBA" id="ARBA00048744"/>
    </source>
</evidence>
<evidence type="ECO:0000256" key="1">
    <source>
        <dbReference type="ARBA" id="ARBA00012494"/>
    </source>
</evidence>
<keyword evidence="9" id="KW-0460">Magnesium</keyword>
<evidence type="ECO:0000256" key="2">
    <source>
        <dbReference type="ARBA" id="ARBA00022484"/>
    </source>
</evidence>
<dbReference type="GO" id="GO:0039694">
    <property type="term" value="P:viral RNA genome replication"/>
    <property type="evidence" value="ECO:0007669"/>
    <property type="project" value="InterPro"/>
</dbReference>
<dbReference type="SUPFAM" id="SSF56672">
    <property type="entry name" value="DNA/RNA polymerases"/>
    <property type="match status" value="1"/>
</dbReference>
<organism evidence="11">
    <name type="scientific">Leviviridae sp</name>
    <dbReference type="NCBI Taxonomy" id="2027243"/>
    <lineage>
        <taxon>Viruses</taxon>
        <taxon>Riboviria</taxon>
        <taxon>Orthornavirae</taxon>
        <taxon>Lenarviricota</taxon>
        <taxon>Leviviricetes</taxon>
        <taxon>Norzivirales</taxon>
        <taxon>Fiersviridae</taxon>
    </lineage>
</organism>
<keyword evidence="3" id="KW-0808">Transferase</keyword>
<keyword evidence="4" id="KW-0548">Nucleotidyltransferase</keyword>
<dbReference type="Pfam" id="PF03431">
    <property type="entry name" value="RNA_replicase_B"/>
    <property type="match status" value="1"/>
</dbReference>
<comment type="catalytic activity">
    <reaction evidence="8">
        <text>RNA(n) + a ribonucleoside 5'-triphosphate = RNA(n+1) + diphosphate</text>
        <dbReference type="Rhea" id="RHEA:21248"/>
        <dbReference type="Rhea" id="RHEA-COMP:14527"/>
        <dbReference type="Rhea" id="RHEA-COMP:17342"/>
        <dbReference type="ChEBI" id="CHEBI:33019"/>
        <dbReference type="ChEBI" id="CHEBI:61557"/>
        <dbReference type="ChEBI" id="CHEBI:140395"/>
        <dbReference type="EC" id="2.7.7.48"/>
    </reaction>
</comment>
<keyword evidence="9" id="KW-0479">Metal-binding</keyword>
<dbReference type="PROSITE" id="PS50522">
    <property type="entry name" value="RDRP_PHAGE"/>
    <property type="match status" value="1"/>
</dbReference>
<proteinExistence type="predicted"/>
<evidence type="ECO:0000256" key="5">
    <source>
        <dbReference type="ARBA" id="ARBA00022741"/>
    </source>
</evidence>
<accession>A0A514D616</accession>
<sequence>MTNPLSADFVDILLTLCEEVATPRSCTVAILVRNGEWDQLALLRVDPNNYLNASSLWRDTIVTELLRKCEDLPTSFDRKGKANELFLASEERCYRSNRRLERLLFPGDYVHTAADVVARSVFERAKKKVLSVLGPFPYHRGLLEGKFGPGATYGDKGGQSTVPDKMSTEPTLTPSAWTSLSSWGSTAWARACAVDGRQPRVVSGNRFSTVPKDCVKFRGIAVEPSINVFYQLTIGKLIRSRLRRLGNNLDVGQDIHRRLACEASTEGHLATLDLSNASDTICKNLVEFLLPPCWYSVLNDLRSPCTLFEGRNVLLEKFSSMGNGFTFELETLIFHCLAAACCELTMDDPFVSVFGDDIIVPTECSKDVIAFLELCGFEINSKKSFTAGFFRESCGGDFFDGVPVRGHYLKELPSTPAQLIAFANGLRRSAGDRFSWVYRAWRRILDRIPVLIRNCRGPSGLGDLVIHDDECRWNFQRRSSIRYIRVWRPIPPKKVRWEHFKPGVILASALYGLGSGDSFRVTQKGVLRLPPRLLGVTPRGGSLSYKLGWVPFS</sequence>
<dbReference type="EMBL" id="MN034579">
    <property type="protein sequence ID" value="QDH89070.1"/>
    <property type="molecule type" value="Genomic_RNA"/>
</dbReference>
<evidence type="ECO:0000313" key="11">
    <source>
        <dbReference type="EMBL" id="QDH89070.1"/>
    </source>
</evidence>
<evidence type="ECO:0000256" key="6">
    <source>
        <dbReference type="ARBA" id="ARBA00022953"/>
    </source>
</evidence>
<dbReference type="InterPro" id="IPR043502">
    <property type="entry name" value="DNA/RNA_pol_sf"/>
</dbReference>
<evidence type="ECO:0000256" key="9">
    <source>
        <dbReference type="PIRSR" id="PIRSR605093-1"/>
    </source>
</evidence>
<feature type="binding site" evidence="9">
    <location>
        <position position="356"/>
    </location>
    <ligand>
        <name>Mg(2+)</name>
        <dbReference type="ChEBI" id="CHEBI:18420"/>
        <label>2</label>
    </ligand>
</feature>
<dbReference type="EC" id="2.7.7.48" evidence="1"/>
<name>A0A514D616_9VIRU</name>
<keyword evidence="5" id="KW-0547">Nucleotide-binding</keyword>
<gene>
    <name evidence="11" type="ORF">H1Bulk30739e362_000003</name>
</gene>